<protein>
    <recommendedName>
        <fullName evidence="1">F-box domain-containing protein</fullName>
    </recommendedName>
</protein>
<dbReference type="InterPro" id="IPR036047">
    <property type="entry name" value="F-box-like_dom_sf"/>
</dbReference>
<feature type="domain" description="F-box" evidence="1">
    <location>
        <begin position="5"/>
        <end position="52"/>
    </location>
</feature>
<evidence type="ECO:0000313" key="2">
    <source>
        <dbReference type="EMBL" id="KAK0747432.1"/>
    </source>
</evidence>
<keyword evidence="3" id="KW-1185">Reference proteome</keyword>
<organism evidence="2 3">
    <name type="scientific">Apiosordaria backusii</name>
    <dbReference type="NCBI Taxonomy" id="314023"/>
    <lineage>
        <taxon>Eukaryota</taxon>
        <taxon>Fungi</taxon>
        <taxon>Dikarya</taxon>
        <taxon>Ascomycota</taxon>
        <taxon>Pezizomycotina</taxon>
        <taxon>Sordariomycetes</taxon>
        <taxon>Sordariomycetidae</taxon>
        <taxon>Sordariales</taxon>
        <taxon>Lasiosphaeriaceae</taxon>
        <taxon>Apiosordaria</taxon>
    </lineage>
</organism>
<evidence type="ECO:0000313" key="3">
    <source>
        <dbReference type="Proteomes" id="UP001172159"/>
    </source>
</evidence>
<evidence type="ECO:0000259" key="1">
    <source>
        <dbReference type="PROSITE" id="PS50181"/>
    </source>
</evidence>
<comment type="caution">
    <text evidence="2">The sequence shown here is derived from an EMBL/GenBank/DDBJ whole genome shotgun (WGS) entry which is preliminary data.</text>
</comment>
<dbReference type="Proteomes" id="UP001172159">
    <property type="component" value="Unassembled WGS sequence"/>
</dbReference>
<dbReference type="EMBL" id="JAUKTV010000001">
    <property type="protein sequence ID" value="KAK0747432.1"/>
    <property type="molecule type" value="Genomic_DNA"/>
</dbReference>
<proteinExistence type="predicted"/>
<dbReference type="AlphaFoldDB" id="A0AA40EXM7"/>
<reference evidence="2" key="1">
    <citation type="submission" date="2023-06" db="EMBL/GenBank/DDBJ databases">
        <title>Genome-scale phylogeny and comparative genomics of the fungal order Sordariales.</title>
        <authorList>
            <consortium name="Lawrence Berkeley National Laboratory"/>
            <person name="Hensen N."/>
            <person name="Bonometti L."/>
            <person name="Westerberg I."/>
            <person name="Brannstrom I.O."/>
            <person name="Guillou S."/>
            <person name="Cros-Aarteil S."/>
            <person name="Calhoun S."/>
            <person name="Haridas S."/>
            <person name="Kuo A."/>
            <person name="Mondo S."/>
            <person name="Pangilinan J."/>
            <person name="Riley R."/>
            <person name="Labutti K."/>
            <person name="Andreopoulos B."/>
            <person name="Lipzen A."/>
            <person name="Chen C."/>
            <person name="Yanf M."/>
            <person name="Daum C."/>
            <person name="Ng V."/>
            <person name="Clum A."/>
            <person name="Steindorff A."/>
            <person name="Ohm R."/>
            <person name="Martin F."/>
            <person name="Silar P."/>
            <person name="Natvig D."/>
            <person name="Lalanne C."/>
            <person name="Gautier V."/>
            <person name="Ament-Velasquez S.L."/>
            <person name="Kruys A."/>
            <person name="Hutchinson M.I."/>
            <person name="Powell A.J."/>
            <person name="Barry K."/>
            <person name="Miller A.N."/>
            <person name="Grigoriev I.V."/>
            <person name="Debuchy R."/>
            <person name="Gladieux P."/>
            <person name="Thoren M.H."/>
            <person name="Johannesson H."/>
        </authorList>
    </citation>
    <scope>NUCLEOTIDE SEQUENCE</scope>
    <source>
        <strain evidence="2">CBS 540.89</strain>
    </source>
</reference>
<accession>A0AA40EXM7</accession>
<sequence>MASAQCILYAIPAEILCEIISSLDPIALIALSQASKSLRNFINPIEHDFQQRLLALELLPKYGGAERDLEPESPELARLHTSEMRHRGKDWWASNKYACCGCMKILSHSMFDDDDLFDTTTRKPWATGPETRRMAFTDWKPTNTTDDRLFLIQRQASQDARATEQCRQRYEESISWFKRNLRWSSEDDDENTWDDVTMDDSVDDEAIPKHLTCVEETAPLIVGKARHKRRCIECKFRRNLYSNLLCGDSNAPIVTCHDAPGINITSSWLFPGLLPNRRAPETECRSFMAGPRNWDYDGPRILRIRCPGCEKWQRSRAFGTTLVEVGPWRSSVNGAWRDSAIKMDQSSPLCHYCHVKTHGKAATAARLTEVALDVLGKELDQHLNDIRGLKRTWEKVATLSGDPHGWSLQKDLDWRQLAPSSDHNFLKPIHMSQLPTLLARKRLVQQSLAPIFRELGLDGPIPFAYEITCSEVERDFDYLRRFLQPDHYEFHHQTVLDMKAAYDKILEAKSTGNHDVLLNLVMAQDEYGRKLQELAQLGDSKRLDRTKYWAMLYSGSVMDETGTKLLGLLDGLPLALAQAASYLRETRLNIASYVRLYKQQWDDLMRFDGESSLPLVDYEQRSVGTTWTMSFKAIKARNEKVVLDEVRE</sequence>
<dbReference type="SUPFAM" id="SSF81383">
    <property type="entry name" value="F-box domain"/>
    <property type="match status" value="1"/>
</dbReference>
<name>A0AA40EXM7_9PEZI</name>
<gene>
    <name evidence="2" type="ORF">B0T21DRAFT_406062</name>
</gene>
<dbReference type="Pfam" id="PF00646">
    <property type="entry name" value="F-box"/>
    <property type="match status" value="1"/>
</dbReference>
<dbReference type="InterPro" id="IPR001810">
    <property type="entry name" value="F-box_dom"/>
</dbReference>
<dbReference type="PROSITE" id="PS50181">
    <property type="entry name" value="FBOX"/>
    <property type="match status" value="1"/>
</dbReference>
<dbReference type="SMART" id="SM00256">
    <property type="entry name" value="FBOX"/>
    <property type="match status" value="1"/>
</dbReference>